<organism evidence="1 2">
    <name type="scientific">[Candida] jaroonii</name>
    <dbReference type="NCBI Taxonomy" id="467808"/>
    <lineage>
        <taxon>Eukaryota</taxon>
        <taxon>Fungi</taxon>
        <taxon>Dikarya</taxon>
        <taxon>Ascomycota</taxon>
        <taxon>Saccharomycotina</taxon>
        <taxon>Pichiomycetes</taxon>
        <taxon>Debaryomycetaceae</taxon>
        <taxon>Yamadazyma</taxon>
    </lineage>
</organism>
<keyword evidence="2" id="KW-1185">Reference proteome</keyword>
<protein>
    <submittedName>
        <fullName evidence="1">Beta-glucan synthesis-associated protein Kre6p</fullName>
    </submittedName>
</protein>
<reference evidence="1" key="1">
    <citation type="submission" date="2022-06" db="EMBL/GenBank/DDBJ databases">
        <authorList>
            <person name="Legras J.-L."/>
            <person name="Devillers H."/>
            <person name="Grondin C."/>
        </authorList>
    </citation>
    <scope>NUCLEOTIDE SEQUENCE</scope>
    <source>
        <strain evidence="1">CLIB 1444</strain>
    </source>
</reference>
<sequence length="758" mass="86005">MSRQSIDVTDIYKLQGPKSSPSSSRNSTSPGGSQTSIRFHIPKKPSSPESINDNLPQTSSSTNISCIELNFLPNTNSPIIHRPVNVSQDCSNPPVTENSENSQFNPCDVTELMKNSTHVKNYSRGTDKTFFSFDSYDSKLRHPNFHKGDDRLKRTGSELKFATKAQNNSRYFLKNSTSYKHLDELDGPFYYYQVSTTNSSMTGTSNHSSASSEETQPNREIPGTLEFDISDSIMSPEDITSLDKEFFEDLNPFKRKRDYFDPRIYYRNFYLSNLIAVSVLFAVLILGSFGYLISVAKKYSDPPKPEIYEVLSLYKYPHLSAVRVDLVDPDTPEEFHQRHSYVTGESWDLVFSDEFNADGRTFFPGDDQFFEAVDMHYAATNDLEYYIPEMAETMNGSLRIKLDAFPTNGLLYRSAMLQSWNKMCFSKNALVEVSIKLPGFSQENGLWPAVWSLGNLARPGYQATTDGVWPYTYDECDYGITPNQSSPDGISFLPGQRLSKCTCYGEDHPNLGTGRGAPEIDLIEGFHNPHYKTFLGMQTLQVAPFDPWYRPDYDYMEIFDSNITSMKSSTGTPTQQAIAAGTILNETWFHSLRSESNHSRVIGEPTNFQAFGYEYNSEKTMENDSYVQFFNGNQKTLGLRGDALHPNNNNIGWRQVTKEPMALVFNLGLSESWSTIDYGSLEFPAIFEIDYIRIYQPKGEKYLTCDPPGFPTTEYINNHLAAYQNVNFTTWEQAGFQNPKNSIMNNCKLPWGVSQKMS</sequence>
<accession>A0ACA9Y2N1</accession>
<proteinExistence type="predicted"/>
<dbReference type="Proteomes" id="UP001152531">
    <property type="component" value="Unassembled WGS sequence"/>
</dbReference>
<name>A0ACA9Y2N1_9ASCO</name>
<gene>
    <name evidence="1" type="ORF">CLIB1444_02S02982</name>
</gene>
<evidence type="ECO:0000313" key="2">
    <source>
        <dbReference type="Proteomes" id="UP001152531"/>
    </source>
</evidence>
<evidence type="ECO:0000313" key="1">
    <source>
        <dbReference type="EMBL" id="CAH6719192.1"/>
    </source>
</evidence>
<dbReference type="EMBL" id="CALSDN010000002">
    <property type="protein sequence ID" value="CAH6719192.1"/>
    <property type="molecule type" value="Genomic_DNA"/>
</dbReference>
<comment type="caution">
    <text evidence="1">The sequence shown here is derived from an EMBL/GenBank/DDBJ whole genome shotgun (WGS) entry which is preliminary data.</text>
</comment>